<dbReference type="InterPro" id="IPR005174">
    <property type="entry name" value="KIB1-4_b-propeller"/>
</dbReference>
<evidence type="ECO:0000259" key="1">
    <source>
        <dbReference type="Pfam" id="PF03478"/>
    </source>
</evidence>
<dbReference type="Proteomes" id="UP001318860">
    <property type="component" value="Unassembled WGS sequence"/>
</dbReference>
<reference evidence="2 3" key="1">
    <citation type="journal article" date="2021" name="Comput. Struct. Biotechnol. J.">
        <title>De novo genome assembly of the potent medicinal plant Rehmannia glutinosa using nanopore technology.</title>
        <authorList>
            <person name="Ma L."/>
            <person name="Dong C."/>
            <person name="Song C."/>
            <person name="Wang X."/>
            <person name="Zheng X."/>
            <person name="Niu Y."/>
            <person name="Chen S."/>
            <person name="Feng W."/>
        </authorList>
    </citation>
    <scope>NUCLEOTIDE SEQUENCE [LARGE SCALE GENOMIC DNA]</scope>
    <source>
        <strain evidence="2">DH-2019</strain>
    </source>
</reference>
<organism evidence="2 3">
    <name type="scientific">Rehmannia glutinosa</name>
    <name type="common">Chinese foxglove</name>
    <dbReference type="NCBI Taxonomy" id="99300"/>
    <lineage>
        <taxon>Eukaryota</taxon>
        <taxon>Viridiplantae</taxon>
        <taxon>Streptophyta</taxon>
        <taxon>Embryophyta</taxon>
        <taxon>Tracheophyta</taxon>
        <taxon>Spermatophyta</taxon>
        <taxon>Magnoliopsida</taxon>
        <taxon>eudicotyledons</taxon>
        <taxon>Gunneridae</taxon>
        <taxon>Pentapetalae</taxon>
        <taxon>asterids</taxon>
        <taxon>lamiids</taxon>
        <taxon>Lamiales</taxon>
        <taxon>Orobanchaceae</taxon>
        <taxon>Rehmannieae</taxon>
        <taxon>Rehmannia</taxon>
    </lineage>
</organism>
<comment type="caution">
    <text evidence="2">The sequence shown here is derived from an EMBL/GenBank/DDBJ whole genome shotgun (WGS) entry which is preliminary data.</text>
</comment>
<protein>
    <recommendedName>
        <fullName evidence="1">KIB1-4 beta-propeller domain-containing protein</fullName>
    </recommendedName>
</protein>
<proteinExistence type="predicted"/>
<dbReference type="Pfam" id="PF03478">
    <property type="entry name" value="Beta-prop_KIB1-4"/>
    <property type="match status" value="1"/>
</dbReference>
<name>A0ABR0WC18_REHGL</name>
<dbReference type="PANTHER" id="PTHR33127:SF84">
    <property type="entry name" value="DUF295 DOMAIN-CONTAINING PROTEIN"/>
    <property type="match status" value="1"/>
</dbReference>
<feature type="domain" description="KIB1-4 beta-propeller" evidence="1">
    <location>
        <begin position="133"/>
        <end position="335"/>
    </location>
</feature>
<sequence length="357" mass="40882">MAQKAAKKKKNQLISGGKQATPISSNIWPNLPHHLISLIKRQPNLMQNITSFGGVTKSWRSPSTQCIKSQNWPQLIEIYEKPRDSNQANARPHILPTSIFEQWCLSYYVRRISFEQWRPGLYFKGHFRGKIVVMGANMSDLCLWDPNRHGMFYIPPWDPNLVFKIIVLTLSPEDLNGYNVMVLTGTCSPAFAFYGRCSSNGRWTIVDCNVKEPYDPTQNMQFSNAIGFKGKFYALSLQGSVVVIEDVDSCFRITRIGANRAVPSKVWRQFREYLVESDGEILLVFLISRKSVDFVEDVEVFRLDIAKLLWVKVERIGDRTLFLEDECCMWVKASKRLGAAWQRQRALAGLGEKQCGD</sequence>
<dbReference type="EMBL" id="JABTTQ020000013">
    <property type="protein sequence ID" value="KAK6143655.1"/>
    <property type="molecule type" value="Genomic_DNA"/>
</dbReference>
<gene>
    <name evidence="2" type="ORF">DH2020_024003</name>
</gene>
<accession>A0ABR0WC18</accession>
<keyword evidence="3" id="KW-1185">Reference proteome</keyword>
<evidence type="ECO:0000313" key="3">
    <source>
        <dbReference type="Proteomes" id="UP001318860"/>
    </source>
</evidence>
<evidence type="ECO:0000313" key="2">
    <source>
        <dbReference type="EMBL" id="KAK6143655.1"/>
    </source>
</evidence>
<dbReference type="PANTHER" id="PTHR33127">
    <property type="entry name" value="TRANSMEMBRANE PROTEIN"/>
    <property type="match status" value="1"/>
</dbReference>